<evidence type="ECO:0000313" key="5">
    <source>
        <dbReference type="Proteomes" id="UP000179642"/>
    </source>
</evidence>
<accession>A0A1S2QPN0</accession>
<evidence type="ECO:0000313" key="4">
    <source>
        <dbReference type="EMBL" id="OIK08112.1"/>
    </source>
</evidence>
<dbReference type="SMART" id="SM00487">
    <property type="entry name" value="DEXDc"/>
    <property type="match status" value="1"/>
</dbReference>
<evidence type="ECO:0000256" key="1">
    <source>
        <dbReference type="ARBA" id="ARBA00022801"/>
    </source>
</evidence>
<dbReference type="Pfam" id="PF00176">
    <property type="entry name" value="SNF2-rel_dom"/>
    <property type="match status" value="1"/>
</dbReference>
<dbReference type="PROSITE" id="PS51194">
    <property type="entry name" value="HELICASE_CTER"/>
    <property type="match status" value="1"/>
</dbReference>
<dbReference type="Pfam" id="PF00271">
    <property type="entry name" value="Helicase_C"/>
    <property type="match status" value="1"/>
</dbReference>
<dbReference type="SUPFAM" id="SSF52540">
    <property type="entry name" value="P-loop containing nucleoside triphosphate hydrolases"/>
    <property type="match status" value="2"/>
</dbReference>
<sequence length="628" mass="69176">MARLGITVEWQDNWPGDLTVQATVGTGTPTPVSSGDFGLGEVLDRRWQVTLDGQVLTEEEMDTLTAQALPIVRLRNRWVLLDEGVRERLKRRALPPIGLREGMLDVLFGTITIDGTTYACSAVDGLAELIEELRNQDRQSSLDGLSALSDTALHSYQISALTWLDRLTTLGFGAVLADDMGIGKTVTAIAFHLSRRHLAPGPTLVVCPSGLVDNWYREISTRAPSAPVIRYTGPKRRLTGLHPDSIVLTSYHLMCKDSRELSEHTWGLFIADEAQKIKNADTTAARIARTIPAATRLALTGTPIENQPGELWAILDWCNPELFSTRQGFLAQYARPVQESIGAAHVDEARSRVHQLLLPFIRRRLKTDPALGLKLPPKHETTHNVALSREQIGLCEALHRDTFDQLRTCPDGKKRGQMLLNLITSYRKVANSPDHYTGTDPAFVTADPHTAADRAPKLAALDTILRNIRDKGESALVFTSYVVAGRLLCAYLAGRGFRPLLFDGSLSRTQRTGVLDAFSTGAADVLVMTLHSGGLGLNITHANHVIHYDRNWNPALEAQANDRVHRIGQQRAVQVHYLVTAGSIEDRITGLLAHKRHLADAFLPSGDLDLSRLDESELLTLCKLTPRP</sequence>
<name>A0A1S2QPN0_9ACTN</name>
<dbReference type="Gene3D" id="3.40.50.10810">
    <property type="entry name" value="Tandem AAA-ATPase domain"/>
    <property type="match status" value="1"/>
</dbReference>
<dbReference type="EMBL" id="MLYO01000007">
    <property type="protein sequence ID" value="OIK08112.1"/>
    <property type="molecule type" value="Genomic_DNA"/>
</dbReference>
<evidence type="ECO:0008006" key="6">
    <source>
        <dbReference type="Google" id="ProtNLM"/>
    </source>
</evidence>
<dbReference type="AlphaFoldDB" id="A0A1S2QPN0"/>
<comment type="caution">
    <text evidence="4">The sequence shown here is derived from an EMBL/GenBank/DDBJ whole genome shotgun (WGS) entry which is preliminary data.</text>
</comment>
<proteinExistence type="predicted"/>
<dbReference type="InterPro" id="IPR001650">
    <property type="entry name" value="Helicase_C-like"/>
</dbReference>
<dbReference type="Pfam" id="PF12419">
    <property type="entry name" value="DUF3670"/>
    <property type="match status" value="1"/>
</dbReference>
<keyword evidence="1" id="KW-0378">Hydrolase</keyword>
<dbReference type="PANTHER" id="PTHR10799">
    <property type="entry name" value="SNF2/RAD54 HELICASE FAMILY"/>
    <property type="match status" value="1"/>
</dbReference>
<evidence type="ECO:0000259" key="2">
    <source>
        <dbReference type="PROSITE" id="PS51192"/>
    </source>
</evidence>
<dbReference type="InterPro" id="IPR000330">
    <property type="entry name" value="SNF2_N"/>
</dbReference>
<dbReference type="InterPro" id="IPR027417">
    <property type="entry name" value="P-loop_NTPase"/>
</dbReference>
<gene>
    <name evidence="4" type="ORF">BIV23_01210</name>
</gene>
<evidence type="ECO:0000259" key="3">
    <source>
        <dbReference type="PROSITE" id="PS51194"/>
    </source>
</evidence>
<dbReference type="Gene3D" id="3.40.50.300">
    <property type="entry name" value="P-loop containing nucleotide triphosphate hydrolases"/>
    <property type="match status" value="1"/>
</dbReference>
<dbReference type="GO" id="GO:0016787">
    <property type="term" value="F:hydrolase activity"/>
    <property type="evidence" value="ECO:0007669"/>
    <property type="project" value="UniProtKB-KW"/>
</dbReference>
<organism evidence="4 5">
    <name type="scientific">Streptomyces monashensis</name>
    <dbReference type="NCBI Taxonomy" id="1678012"/>
    <lineage>
        <taxon>Bacteria</taxon>
        <taxon>Bacillati</taxon>
        <taxon>Actinomycetota</taxon>
        <taxon>Actinomycetes</taxon>
        <taxon>Kitasatosporales</taxon>
        <taxon>Streptomycetaceae</taxon>
        <taxon>Streptomyces</taxon>
    </lineage>
</organism>
<dbReference type="InterPro" id="IPR049730">
    <property type="entry name" value="SNF2/RAD54-like_C"/>
</dbReference>
<dbReference type="CDD" id="cd18793">
    <property type="entry name" value="SF2_C_SNF"/>
    <property type="match status" value="1"/>
</dbReference>
<dbReference type="PROSITE" id="PS51192">
    <property type="entry name" value="HELICASE_ATP_BIND_1"/>
    <property type="match status" value="1"/>
</dbReference>
<protein>
    <recommendedName>
        <fullName evidence="6">ATP-dependent helicase</fullName>
    </recommendedName>
</protein>
<dbReference type="InterPro" id="IPR022138">
    <property type="entry name" value="DUF3670"/>
</dbReference>
<dbReference type="GO" id="GO:0005524">
    <property type="term" value="F:ATP binding"/>
    <property type="evidence" value="ECO:0007669"/>
    <property type="project" value="InterPro"/>
</dbReference>
<feature type="domain" description="Helicase ATP-binding" evidence="2">
    <location>
        <begin position="165"/>
        <end position="321"/>
    </location>
</feature>
<reference evidence="4 5" key="1">
    <citation type="submission" date="2016-10" db="EMBL/GenBank/DDBJ databases">
        <title>Genome sequence of Streptomyces sp. MUSC 1.</title>
        <authorList>
            <person name="Lee L.-H."/>
            <person name="Ser H.-L."/>
            <person name="Law J.W.-F."/>
        </authorList>
    </citation>
    <scope>NUCLEOTIDE SEQUENCE [LARGE SCALE GENOMIC DNA]</scope>
    <source>
        <strain evidence="4 5">MUSC 1</strain>
    </source>
</reference>
<dbReference type="SMART" id="SM00490">
    <property type="entry name" value="HELICc"/>
    <property type="match status" value="1"/>
</dbReference>
<dbReference type="InterPro" id="IPR014001">
    <property type="entry name" value="Helicase_ATP-bd"/>
</dbReference>
<feature type="domain" description="Helicase C-terminal" evidence="3">
    <location>
        <begin position="460"/>
        <end position="619"/>
    </location>
</feature>
<dbReference type="Proteomes" id="UP000179642">
    <property type="component" value="Unassembled WGS sequence"/>
</dbReference>
<dbReference type="InterPro" id="IPR038718">
    <property type="entry name" value="SNF2-like_sf"/>
</dbReference>
<keyword evidence="5" id="KW-1185">Reference proteome</keyword>